<accession>A0A3M7T4X1</accession>
<reference evidence="1 2" key="1">
    <citation type="journal article" date="2018" name="Sci. Rep.">
        <title>Genomic signatures of local adaptation to the degree of environmental predictability in rotifers.</title>
        <authorList>
            <person name="Franch-Gras L."/>
            <person name="Hahn C."/>
            <person name="Garcia-Roger E.M."/>
            <person name="Carmona M.J."/>
            <person name="Serra M."/>
            <person name="Gomez A."/>
        </authorList>
    </citation>
    <scope>NUCLEOTIDE SEQUENCE [LARGE SCALE GENOMIC DNA]</scope>
    <source>
        <strain evidence="1">HYR1</strain>
    </source>
</reference>
<dbReference type="EMBL" id="REGN01000278">
    <property type="protein sequence ID" value="RNA43094.1"/>
    <property type="molecule type" value="Genomic_DNA"/>
</dbReference>
<keyword evidence="2" id="KW-1185">Reference proteome</keyword>
<dbReference type="Proteomes" id="UP000276133">
    <property type="component" value="Unassembled WGS sequence"/>
</dbReference>
<comment type="caution">
    <text evidence="1">The sequence shown here is derived from an EMBL/GenBank/DDBJ whole genome shotgun (WGS) entry which is preliminary data.</text>
</comment>
<sequence>MLNLRDNYRHLSDKLTLSFPTEILYLQNFSSLFRLIILIREGFNFFLFASNFDCYTFKFGMKFRNGEFCRINILVQQNYLKEDFKNDVY</sequence>
<organism evidence="1 2">
    <name type="scientific">Brachionus plicatilis</name>
    <name type="common">Marine rotifer</name>
    <name type="synonym">Brachionus muelleri</name>
    <dbReference type="NCBI Taxonomy" id="10195"/>
    <lineage>
        <taxon>Eukaryota</taxon>
        <taxon>Metazoa</taxon>
        <taxon>Spiralia</taxon>
        <taxon>Gnathifera</taxon>
        <taxon>Rotifera</taxon>
        <taxon>Eurotatoria</taxon>
        <taxon>Monogononta</taxon>
        <taxon>Pseudotrocha</taxon>
        <taxon>Ploima</taxon>
        <taxon>Brachionidae</taxon>
        <taxon>Brachionus</taxon>
    </lineage>
</organism>
<evidence type="ECO:0000313" key="1">
    <source>
        <dbReference type="EMBL" id="RNA43094.1"/>
    </source>
</evidence>
<protein>
    <submittedName>
        <fullName evidence="1">Uncharacterized protein</fullName>
    </submittedName>
</protein>
<proteinExistence type="predicted"/>
<gene>
    <name evidence="1" type="ORF">BpHYR1_032914</name>
</gene>
<evidence type="ECO:0000313" key="2">
    <source>
        <dbReference type="Proteomes" id="UP000276133"/>
    </source>
</evidence>
<dbReference type="AlphaFoldDB" id="A0A3M7T4X1"/>
<name>A0A3M7T4X1_BRAPC</name>